<accession>A0A6J8BWL0</accession>
<evidence type="ECO:0000313" key="2">
    <source>
        <dbReference type="Proteomes" id="UP000507470"/>
    </source>
</evidence>
<reference evidence="1 2" key="1">
    <citation type="submission" date="2020-06" db="EMBL/GenBank/DDBJ databases">
        <authorList>
            <person name="Li R."/>
            <person name="Bekaert M."/>
        </authorList>
    </citation>
    <scope>NUCLEOTIDE SEQUENCE [LARGE SCALE GENOMIC DNA]</scope>
    <source>
        <strain evidence="2">wild</strain>
    </source>
</reference>
<proteinExistence type="predicted"/>
<dbReference type="OrthoDB" id="6155266at2759"/>
<protein>
    <submittedName>
        <fullName evidence="1">Uncharacterized protein</fullName>
    </submittedName>
</protein>
<dbReference type="Proteomes" id="UP000507470">
    <property type="component" value="Unassembled WGS sequence"/>
</dbReference>
<name>A0A6J8BWL0_MYTCO</name>
<organism evidence="1 2">
    <name type="scientific">Mytilus coruscus</name>
    <name type="common">Sea mussel</name>
    <dbReference type="NCBI Taxonomy" id="42192"/>
    <lineage>
        <taxon>Eukaryota</taxon>
        <taxon>Metazoa</taxon>
        <taxon>Spiralia</taxon>
        <taxon>Lophotrochozoa</taxon>
        <taxon>Mollusca</taxon>
        <taxon>Bivalvia</taxon>
        <taxon>Autobranchia</taxon>
        <taxon>Pteriomorphia</taxon>
        <taxon>Mytilida</taxon>
        <taxon>Mytiloidea</taxon>
        <taxon>Mytilidae</taxon>
        <taxon>Mytilinae</taxon>
        <taxon>Mytilus</taxon>
    </lineage>
</organism>
<gene>
    <name evidence="1" type="ORF">MCOR_23659</name>
</gene>
<evidence type="ECO:0000313" key="1">
    <source>
        <dbReference type="EMBL" id="CAC5388393.1"/>
    </source>
</evidence>
<dbReference type="EMBL" id="CACVKT020004160">
    <property type="protein sequence ID" value="CAC5388393.1"/>
    <property type="molecule type" value="Genomic_DNA"/>
</dbReference>
<dbReference type="AlphaFoldDB" id="A0A6J8BWL0"/>
<keyword evidence="2" id="KW-1185">Reference proteome</keyword>
<sequence length="477" mass="54598">MDIPVLTLISVVTHLNWTSVCIIFDNETEQEAVQLHESLSKIGTFDVIYCKEEVTSSQIDLLANTLFHDAPDIITFVVHCRWENSQHFLKQQCRDNICLSIETLMWSDDRRRELTTVDVYFNGSLSLENDIFPNVKFGFNQRKFLASILPEQHWGDDCQRFKRLKIEGASKKAVALNARDMVTNPFKKGKPCVHCVKKNSHHRSLCPKKFKIKMTSVHLSGENSNHSIEELRRQEEFSVNTESNEDPPDNMFVSSSKMVLMQRAKTEVFNSKNMSKIETRILFESGSQRSYISQNLASKLNLKGDKEEEINLVTFGTNIVPVISGCVHRKSLDASAIEHLKHFVKEVELADELLFQDESSSIELLIENDYYLDLVLSNKVEMHPGLYLLDSKLGWIVTGRTRETYEEKSETGLLILSNTSSFEISDIEKPDQSIVAQAGIFDLWNLESIGITENIEASIDKKVMEYIKETLKFKNGR</sequence>